<dbReference type="AlphaFoldDB" id="A0A8J2KZY6"/>
<evidence type="ECO:0000313" key="3">
    <source>
        <dbReference type="Proteomes" id="UP000708208"/>
    </source>
</evidence>
<proteinExistence type="predicted"/>
<evidence type="ECO:0000313" key="2">
    <source>
        <dbReference type="EMBL" id="CAG7823177.1"/>
    </source>
</evidence>
<dbReference type="PROSITE" id="PS50222">
    <property type="entry name" value="EF_HAND_2"/>
    <property type="match status" value="1"/>
</dbReference>
<dbReference type="PROSITE" id="PS00018">
    <property type="entry name" value="EF_HAND_1"/>
    <property type="match status" value="1"/>
</dbReference>
<accession>A0A8J2KZY6</accession>
<sequence length="43" mass="5154">MVEAFRETDVNSDKLISQEEMTNFYKNRIKRRKAEGKDMEVTD</sequence>
<dbReference type="EMBL" id="CAJVCH010528661">
    <property type="protein sequence ID" value="CAG7823177.1"/>
    <property type="molecule type" value="Genomic_DNA"/>
</dbReference>
<dbReference type="GO" id="GO:0005509">
    <property type="term" value="F:calcium ion binding"/>
    <property type="evidence" value="ECO:0007669"/>
    <property type="project" value="InterPro"/>
</dbReference>
<organism evidence="2 3">
    <name type="scientific">Allacma fusca</name>
    <dbReference type="NCBI Taxonomy" id="39272"/>
    <lineage>
        <taxon>Eukaryota</taxon>
        <taxon>Metazoa</taxon>
        <taxon>Ecdysozoa</taxon>
        <taxon>Arthropoda</taxon>
        <taxon>Hexapoda</taxon>
        <taxon>Collembola</taxon>
        <taxon>Symphypleona</taxon>
        <taxon>Sminthuridae</taxon>
        <taxon>Allacma</taxon>
    </lineage>
</organism>
<reference evidence="2" key="1">
    <citation type="submission" date="2021-06" db="EMBL/GenBank/DDBJ databases">
        <authorList>
            <person name="Hodson N. C."/>
            <person name="Mongue J. A."/>
            <person name="Jaron S. K."/>
        </authorList>
    </citation>
    <scope>NUCLEOTIDE SEQUENCE</scope>
</reference>
<feature type="domain" description="EF-hand" evidence="1">
    <location>
        <begin position="1"/>
        <end position="31"/>
    </location>
</feature>
<name>A0A8J2KZY6_9HEXA</name>
<evidence type="ECO:0000259" key="1">
    <source>
        <dbReference type="PROSITE" id="PS50222"/>
    </source>
</evidence>
<feature type="non-terminal residue" evidence="2">
    <location>
        <position position="1"/>
    </location>
</feature>
<protein>
    <recommendedName>
        <fullName evidence="1">EF-hand domain-containing protein</fullName>
    </recommendedName>
</protein>
<dbReference type="InterPro" id="IPR002048">
    <property type="entry name" value="EF_hand_dom"/>
</dbReference>
<dbReference type="Proteomes" id="UP000708208">
    <property type="component" value="Unassembled WGS sequence"/>
</dbReference>
<keyword evidence="3" id="KW-1185">Reference proteome</keyword>
<comment type="caution">
    <text evidence="2">The sequence shown here is derived from an EMBL/GenBank/DDBJ whole genome shotgun (WGS) entry which is preliminary data.</text>
</comment>
<gene>
    <name evidence="2" type="ORF">AFUS01_LOCUS33407</name>
</gene>
<dbReference type="InterPro" id="IPR018247">
    <property type="entry name" value="EF_Hand_1_Ca_BS"/>
</dbReference>